<organism evidence="1 2">
    <name type="scientific">Puccinia striiformis</name>
    <dbReference type="NCBI Taxonomy" id="27350"/>
    <lineage>
        <taxon>Eukaryota</taxon>
        <taxon>Fungi</taxon>
        <taxon>Dikarya</taxon>
        <taxon>Basidiomycota</taxon>
        <taxon>Pucciniomycotina</taxon>
        <taxon>Pucciniomycetes</taxon>
        <taxon>Pucciniales</taxon>
        <taxon>Pucciniaceae</taxon>
        <taxon>Puccinia</taxon>
    </lineage>
</organism>
<protein>
    <submittedName>
        <fullName evidence="1">Uncharacterized protein</fullName>
    </submittedName>
</protein>
<reference evidence="1" key="1">
    <citation type="submission" date="2017-12" db="EMBL/GenBank/DDBJ databases">
        <title>Gene loss provides genomic basis for host adaptation in cereal stripe rust fungi.</title>
        <authorList>
            <person name="Xia C."/>
        </authorList>
    </citation>
    <scope>NUCLEOTIDE SEQUENCE [LARGE SCALE GENOMIC DNA]</scope>
    <source>
        <strain evidence="1">93-210</strain>
    </source>
</reference>
<name>A0A2S4VHP0_9BASI</name>
<comment type="caution">
    <text evidence="1">The sequence shown here is derived from an EMBL/GenBank/DDBJ whole genome shotgun (WGS) entry which is preliminary data.</text>
</comment>
<dbReference type="Proteomes" id="UP000239156">
    <property type="component" value="Unassembled WGS sequence"/>
</dbReference>
<dbReference type="AlphaFoldDB" id="A0A2S4VHP0"/>
<dbReference type="VEuPathDB" id="FungiDB:PSHT_10540"/>
<sequence length="340" mass="37231">MAYPASPNPFNSTVTVTGFSTLASPNNPPSYSQEVSEDEIPPQTSVAAQITWVAIKNPKKLSIKIDVQGLDWDTSRSIIATACSSTYNKIARLFEDGTFSTPCKIDWFGYIFRDSNYPKDPTVLVVDPIAFSVWMNTIISTWACKGGITILMPNPQEKVVRAEKADLVAEVVRRAEARKSLARASTSTSQHRRQPGVNIFTPPAGMKFLVRPAQQHMNTPCQSQPPLAKSSMLDQANLVVTVVEAVRLANKRLVLPTGSATTAKDMETWTFVGVPNIEATLTVLEVHNVDDYTMFKSVYMSLEQLEKIGLPVGTLVELCCNVGQYQRSLARTCQGASGPV</sequence>
<dbReference type="EMBL" id="PKSL01000059">
    <property type="protein sequence ID" value="POW09009.1"/>
    <property type="molecule type" value="Genomic_DNA"/>
</dbReference>
<accession>A0A2S4VHP0</accession>
<evidence type="ECO:0000313" key="1">
    <source>
        <dbReference type="EMBL" id="POW09009.1"/>
    </source>
</evidence>
<keyword evidence="2" id="KW-1185">Reference proteome</keyword>
<dbReference type="VEuPathDB" id="FungiDB:PSTT_07094"/>
<evidence type="ECO:0000313" key="2">
    <source>
        <dbReference type="Proteomes" id="UP000239156"/>
    </source>
</evidence>
<gene>
    <name evidence="1" type="ORF">PSTT_07094</name>
</gene>
<proteinExistence type="predicted"/>